<organism evidence="2">
    <name type="scientific">viral metagenome</name>
    <dbReference type="NCBI Taxonomy" id="1070528"/>
    <lineage>
        <taxon>unclassified sequences</taxon>
        <taxon>metagenomes</taxon>
        <taxon>organismal metagenomes</taxon>
    </lineage>
</organism>
<sequence>MATSYGSKDKEEKEKKEKKEYNETETDVENDEYHDAEEGAHDSETPEAPDSEDIIINIDSPEYKTYRANLLGKDIPDRSDDKCEFYLLNNVNQIKKFVKIKSCAVNSELNEEHIRNMVRQIEDSNELYFPNSIAVIEYKKYSSNSPKNIIELVDGHHRIECLKHILTTNTIKKISFWVQIYKAYKPESKKANVIFKLYNTIKPFKVNFEQTDFKLLLVVKLNEVFKASSESGNGKTHFIFIKDSINSVYKPSIQKKLFCDKLEIRINEQIQATRKDLVKDMINNIINKFQSYNKSLLKENLAWFNNDKETRFSGKITENQYKNASANKCMLGLVKIDFLMYQCVNL</sequence>
<reference evidence="2" key="1">
    <citation type="journal article" date="2020" name="Nature">
        <title>Giant virus diversity and host interactions through global metagenomics.</title>
        <authorList>
            <person name="Schulz F."/>
            <person name="Roux S."/>
            <person name="Paez-Espino D."/>
            <person name="Jungbluth S."/>
            <person name="Walsh D.A."/>
            <person name="Denef V.J."/>
            <person name="McMahon K.D."/>
            <person name="Konstantinidis K.T."/>
            <person name="Eloe-Fadrosh E.A."/>
            <person name="Kyrpides N.C."/>
            <person name="Woyke T."/>
        </authorList>
    </citation>
    <scope>NUCLEOTIDE SEQUENCE</scope>
    <source>
        <strain evidence="2">GVMAG-M-3300023184-13</strain>
    </source>
</reference>
<feature type="compositionally biased region" description="Basic and acidic residues" evidence="1">
    <location>
        <begin position="31"/>
        <end position="44"/>
    </location>
</feature>
<proteinExistence type="predicted"/>
<evidence type="ECO:0000256" key="1">
    <source>
        <dbReference type="SAM" id="MobiDB-lite"/>
    </source>
</evidence>
<accession>A0A6C0HLY2</accession>
<protein>
    <submittedName>
        <fullName evidence="2">Uncharacterized protein</fullName>
    </submittedName>
</protein>
<dbReference type="EMBL" id="MN739987">
    <property type="protein sequence ID" value="QHT81652.1"/>
    <property type="molecule type" value="Genomic_DNA"/>
</dbReference>
<feature type="compositionally biased region" description="Basic and acidic residues" evidence="1">
    <location>
        <begin position="7"/>
        <end position="22"/>
    </location>
</feature>
<name>A0A6C0HLY2_9ZZZZ</name>
<feature type="region of interest" description="Disordered" evidence="1">
    <location>
        <begin position="1"/>
        <end position="53"/>
    </location>
</feature>
<evidence type="ECO:0000313" key="2">
    <source>
        <dbReference type="EMBL" id="QHT81652.1"/>
    </source>
</evidence>
<dbReference type="AlphaFoldDB" id="A0A6C0HLY2"/>